<sequence length="161" mass="18677">MSLKSKIKTFFFLEDEYDEEERKYEEEIEPVKNYRPQGQSQQQHTVQQNYQPSAQQKQNVVSLQSVQKSSKVFLVEPRVYAEAQDIADQLKNRRAVVVNLQRIEKDQGKRIIDFLSGTVYAIGGDIQKVGTDIFLCTPDNVEVSGNISQILQETEFENTRW</sequence>
<protein>
    <recommendedName>
        <fullName evidence="5">Cell division protein SepF</fullName>
    </recommendedName>
</protein>
<dbReference type="Pfam" id="PF04472">
    <property type="entry name" value="SepF"/>
    <property type="match status" value="1"/>
</dbReference>
<keyword evidence="2 5" id="KW-0717">Septation</keyword>
<accession>A0A2N0YXY7</accession>
<evidence type="ECO:0000256" key="6">
    <source>
        <dbReference type="SAM" id="MobiDB-lite"/>
    </source>
</evidence>
<dbReference type="OrthoDB" id="9815206at2"/>
<comment type="function">
    <text evidence="4 5">Cell division protein that is part of the divisome complex and is recruited early to the Z-ring. Probably stimulates Z-ring formation, perhaps through the cross-linking of FtsZ protofilaments. Its function overlaps with FtsA.</text>
</comment>
<evidence type="ECO:0000256" key="3">
    <source>
        <dbReference type="ARBA" id="ARBA00023306"/>
    </source>
</evidence>
<dbReference type="PANTHER" id="PTHR35798">
    <property type="entry name" value="CELL DIVISION PROTEIN SEPF"/>
    <property type="match status" value="1"/>
</dbReference>
<comment type="subunit">
    <text evidence="5">Homodimer. Interacts with FtsZ.</text>
</comment>
<evidence type="ECO:0000256" key="5">
    <source>
        <dbReference type="HAMAP-Rule" id="MF_01197"/>
    </source>
</evidence>
<dbReference type="Proteomes" id="UP000233375">
    <property type="component" value="Unassembled WGS sequence"/>
</dbReference>
<dbReference type="Gene3D" id="3.30.110.150">
    <property type="entry name" value="SepF-like protein"/>
    <property type="match status" value="1"/>
</dbReference>
<dbReference type="HAMAP" id="MF_01197">
    <property type="entry name" value="SepF"/>
    <property type="match status" value="1"/>
</dbReference>
<dbReference type="GO" id="GO:0005737">
    <property type="term" value="C:cytoplasm"/>
    <property type="evidence" value="ECO:0007669"/>
    <property type="project" value="UniProtKB-SubCell"/>
</dbReference>
<evidence type="ECO:0000256" key="1">
    <source>
        <dbReference type="ARBA" id="ARBA00022618"/>
    </source>
</evidence>
<comment type="caution">
    <text evidence="7">The sequence shown here is derived from an EMBL/GenBank/DDBJ whole genome shotgun (WGS) entry which is preliminary data.</text>
</comment>
<evidence type="ECO:0000313" key="8">
    <source>
        <dbReference type="Proteomes" id="UP000233375"/>
    </source>
</evidence>
<keyword evidence="3 5" id="KW-0131">Cell cycle</keyword>
<dbReference type="GO" id="GO:0000917">
    <property type="term" value="P:division septum assembly"/>
    <property type="evidence" value="ECO:0007669"/>
    <property type="project" value="UniProtKB-KW"/>
</dbReference>
<feature type="compositionally biased region" description="Basic and acidic residues" evidence="6">
    <location>
        <begin position="23"/>
        <end position="32"/>
    </location>
</feature>
<feature type="compositionally biased region" description="Low complexity" evidence="6">
    <location>
        <begin position="37"/>
        <end position="54"/>
    </location>
</feature>
<dbReference type="AlphaFoldDB" id="A0A2N0YXY7"/>
<evidence type="ECO:0000256" key="4">
    <source>
        <dbReference type="ARBA" id="ARBA00044936"/>
    </source>
</evidence>
<dbReference type="RefSeq" id="WP_101178668.1">
    <property type="nucleotide sequence ID" value="NZ_PISE01000046.1"/>
</dbReference>
<comment type="subcellular location">
    <subcellularLocation>
        <location evidence="5">Cytoplasm</location>
    </subcellularLocation>
    <text evidence="5">Localizes to the division site, in a FtsZ-dependent manner.</text>
</comment>
<keyword evidence="5" id="KW-0963">Cytoplasm</keyword>
<reference evidence="7 8" key="1">
    <citation type="journal article" date="2003" name="Int. J. Syst. Evol. Microbiol.">
        <title>Bacillus nealsonii sp. nov., isolated from a spacecraft-assembly facility, whose spores are gamma-radiation resistant.</title>
        <authorList>
            <person name="Venkateswaran K."/>
            <person name="Kempf M."/>
            <person name="Chen F."/>
            <person name="Satomi M."/>
            <person name="Nicholson W."/>
            <person name="Kern R."/>
        </authorList>
    </citation>
    <scope>NUCLEOTIDE SEQUENCE [LARGE SCALE GENOMIC DNA]</scope>
    <source>
        <strain evidence="7 8">FO-92</strain>
    </source>
</reference>
<feature type="region of interest" description="Disordered" evidence="6">
    <location>
        <begin position="23"/>
        <end position="54"/>
    </location>
</feature>
<dbReference type="PANTHER" id="PTHR35798:SF1">
    <property type="entry name" value="CELL DIVISION PROTEIN SEPF"/>
    <property type="match status" value="1"/>
</dbReference>
<organism evidence="7 8">
    <name type="scientific">Niallia nealsonii</name>
    <dbReference type="NCBI Taxonomy" id="115979"/>
    <lineage>
        <taxon>Bacteria</taxon>
        <taxon>Bacillati</taxon>
        <taxon>Bacillota</taxon>
        <taxon>Bacilli</taxon>
        <taxon>Bacillales</taxon>
        <taxon>Bacillaceae</taxon>
        <taxon>Niallia</taxon>
    </lineage>
</organism>
<comment type="similarity">
    <text evidence="5">Belongs to the SepF family.</text>
</comment>
<gene>
    <name evidence="5" type="primary">sepF</name>
    <name evidence="7" type="ORF">CWS01_18390</name>
</gene>
<dbReference type="EMBL" id="PISE01000046">
    <property type="protein sequence ID" value="PKG22116.1"/>
    <property type="molecule type" value="Genomic_DNA"/>
</dbReference>
<dbReference type="InterPro" id="IPR023052">
    <property type="entry name" value="Cell_div_SepF"/>
</dbReference>
<dbReference type="GO" id="GO:0043093">
    <property type="term" value="P:FtsZ-dependent cytokinesis"/>
    <property type="evidence" value="ECO:0007669"/>
    <property type="project" value="UniProtKB-UniRule"/>
</dbReference>
<keyword evidence="8" id="KW-1185">Reference proteome</keyword>
<dbReference type="InterPro" id="IPR007561">
    <property type="entry name" value="Cell_div_SepF/SepF-rel"/>
</dbReference>
<name>A0A2N0YXY7_9BACI</name>
<dbReference type="InterPro" id="IPR038594">
    <property type="entry name" value="SepF-like_sf"/>
</dbReference>
<evidence type="ECO:0000313" key="7">
    <source>
        <dbReference type="EMBL" id="PKG22116.1"/>
    </source>
</evidence>
<keyword evidence="1 5" id="KW-0132">Cell division</keyword>
<evidence type="ECO:0000256" key="2">
    <source>
        <dbReference type="ARBA" id="ARBA00023210"/>
    </source>
</evidence>
<proteinExistence type="inferred from homology"/>